<accession>A0ABN2CKW7</accession>
<evidence type="ECO:0000256" key="1">
    <source>
        <dbReference type="ARBA" id="ARBA00006484"/>
    </source>
</evidence>
<dbReference type="PRINTS" id="PR00080">
    <property type="entry name" value="SDRFAMILY"/>
</dbReference>
<evidence type="ECO:0000256" key="2">
    <source>
        <dbReference type="ARBA" id="ARBA00022857"/>
    </source>
</evidence>
<comment type="caution">
    <text evidence="5">The sequence shown here is derived from an EMBL/GenBank/DDBJ whole genome shotgun (WGS) entry which is preliminary data.</text>
</comment>
<dbReference type="EMBL" id="BAAANC010000005">
    <property type="protein sequence ID" value="GAA1560314.1"/>
    <property type="molecule type" value="Genomic_DNA"/>
</dbReference>
<dbReference type="InterPro" id="IPR036291">
    <property type="entry name" value="NAD(P)-bd_dom_sf"/>
</dbReference>
<keyword evidence="3" id="KW-0560">Oxidoreductase</keyword>
<keyword evidence="2" id="KW-0521">NADP</keyword>
<dbReference type="InterPro" id="IPR045313">
    <property type="entry name" value="CBR1-like"/>
</dbReference>
<evidence type="ECO:0000256" key="4">
    <source>
        <dbReference type="RuleBase" id="RU000363"/>
    </source>
</evidence>
<name>A0ABN2CKW7_9ACTN</name>
<dbReference type="Gene3D" id="3.40.50.720">
    <property type="entry name" value="NAD(P)-binding Rossmann-like Domain"/>
    <property type="match status" value="1"/>
</dbReference>
<dbReference type="Pfam" id="PF00106">
    <property type="entry name" value="adh_short"/>
    <property type="match status" value="1"/>
</dbReference>
<comment type="similarity">
    <text evidence="1 4">Belongs to the short-chain dehydrogenases/reductases (SDR) family.</text>
</comment>
<evidence type="ECO:0000256" key="3">
    <source>
        <dbReference type="ARBA" id="ARBA00023002"/>
    </source>
</evidence>
<dbReference type="PANTHER" id="PTHR43490:SF99">
    <property type="entry name" value="SHORT-CHAIN DEHYDROGENASE_REDUCTASE"/>
    <property type="match status" value="1"/>
</dbReference>
<proteinExistence type="inferred from homology"/>
<evidence type="ECO:0000313" key="6">
    <source>
        <dbReference type="Proteomes" id="UP001500363"/>
    </source>
</evidence>
<gene>
    <name evidence="5" type="ORF">GCM10009741_76850</name>
</gene>
<sequence length="251" mass="25834">MVMVDGGRDAGHMSRQTALVTGANKGIGLEIARGLGLRGWSVGVGARSEAGRDEAVRKLQADGIDAFGVPLDVTDDASVTAAARVLDERGRLDALVNNAGTTGGPTQPATQLSIEVFRAAVETNVFGTVRVTNALLPLLRKSPHPRIVNMSSGVGSITLQQDPAAPTGPISAAYAPSKSMLNAVTVQYAKELEGSGVLVNVACPGFVSTAMNGFSGHRTPEQGAAIAIRLATLADDGPSGGFFHDDGTYPW</sequence>
<protein>
    <submittedName>
        <fullName evidence="5">SDR family oxidoreductase</fullName>
    </submittedName>
</protein>
<dbReference type="SUPFAM" id="SSF51735">
    <property type="entry name" value="NAD(P)-binding Rossmann-fold domains"/>
    <property type="match status" value="1"/>
</dbReference>
<dbReference type="PANTHER" id="PTHR43490">
    <property type="entry name" value="(+)-NEOMENTHOL DEHYDROGENASE"/>
    <property type="match status" value="1"/>
</dbReference>
<dbReference type="InterPro" id="IPR002347">
    <property type="entry name" value="SDR_fam"/>
</dbReference>
<dbReference type="CDD" id="cd05324">
    <property type="entry name" value="carb_red_PTCR-like_SDR_c"/>
    <property type="match status" value="1"/>
</dbReference>
<keyword evidence="6" id="KW-1185">Reference proteome</keyword>
<dbReference type="PRINTS" id="PR00081">
    <property type="entry name" value="GDHRDH"/>
</dbReference>
<reference evidence="5 6" key="1">
    <citation type="journal article" date="2019" name="Int. J. Syst. Evol. Microbiol.">
        <title>The Global Catalogue of Microorganisms (GCM) 10K type strain sequencing project: providing services to taxonomists for standard genome sequencing and annotation.</title>
        <authorList>
            <consortium name="The Broad Institute Genomics Platform"/>
            <consortium name="The Broad Institute Genome Sequencing Center for Infectious Disease"/>
            <person name="Wu L."/>
            <person name="Ma J."/>
        </authorList>
    </citation>
    <scope>NUCLEOTIDE SEQUENCE [LARGE SCALE GENOMIC DNA]</scope>
    <source>
        <strain evidence="5 6">JCM 14303</strain>
    </source>
</reference>
<evidence type="ECO:0000313" key="5">
    <source>
        <dbReference type="EMBL" id="GAA1560314.1"/>
    </source>
</evidence>
<dbReference type="Proteomes" id="UP001500363">
    <property type="component" value="Unassembled WGS sequence"/>
</dbReference>
<organism evidence="5 6">
    <name type="scientific">Kribbella lupini</name>
    <dbReference type="NCBI Taxonomy" id="291602"/>
    <lineage>
        <taxon>Bacteria</taxon>
        <taxon>Bacillati</taxon>
        <taxon>Actinomycetota</taxon>
        <taxon>Actinomycetes</taxon>
        <taxon>Propionibacteriales</taxon>
        <taxon>Kribbellaceae</taxon>
        <taxon>Kribbella</taxon>
    </lineage>
</organism>